<name>A0A212C7D8_CEREH</name>
<dbReference type="Proteomes" id="UP000242450">
    <property type="component" value="Chromosome 27"/>
</dbReference>
<sequence length="69" mass="7761">MNLFCELTCSPRQSHFLNVTATEDYVDPSTNQTKTNVKELQYYVGESFANVAWNPASPVACRVTGQCQR</sequence>
<dbReference type="Pfam" id="PF16414">
    <property type="entry name" value="NPC1_N"/>
    <property type="match status" value="1"/>
</dbReference>
<keyword evidence="3" id="KW-1185">Reference proteome</keyword>
<dbReference type="GO" id="GO:0005886">
    <property type="term" value="C:plasma membrane"/>
    <property type="evidence" value="ECO:0007669"/>
    <property type="project" value="TreeGrafter"/>
</dbReference>
<dbReference type="GO" id="GO:0042632">
    <property type="term" value="P:cholesterol homeostasis"/>
    <property type="evidence" value="ECO:0007669"/>
    <property type="project" value="TreeGrafter"/>
</dbReference>
<dbReference type="PANTHER" id="PTHR45727">
    <property type="entry name" value="NPC INTRACELLULAR CHOLESTEROL TRANSPORTER 1"/>
    <property type="match status" value="1"/>
</dbReference>
<feature type="non-terminal residue" evidence="2">
    <location>
        <position position="69"/>
    </location>
</feature>
<dbReference type="EMBL" id="MKHE01000027">
    <property type="protein sequence ID" value="OWK01774.1"/>
    <property type="molecule type" value="Genomic_DNA"/>
</dbReference>
<comment type="caution">
    <text evidence="2">The sequence shown here is derived from an EMBL/GenBank/DDBJ whole genome shotgun (WGS) entry which is preliminary data.</text>
</comment>
<reference evidence="2 3" key="1">
    <citation type="journal article" date="2018" name="Mol. Genet. Genomics">
        <title>The red deer Cervus elaphus genome CerEla1.0: sequencing, annotating, genes, and chromosomes.</title>
        <authorList>
            <person name="Bana N.A."/>
            <person name="Nyiri A."/>
            <person name="Nagy J."/>
            <person name="Frank K."/>
            <person name="Nagy T."/>
            <person name="Steger V."/>
            <person name="Schiller M."/>
            <person name="Lakatos P."/>
            <person name="Sugar L."/>
            <person name="Horn P."/>
            <person name="Barta E."/>
            <person name="Orosz L."/>
        </authorList>
    </citation>
    <scope>NUCLEOTIDE SEQUENCE [LARGE SCALE GENOMIC DNA]</scope>
    <source>
        <strain evidence="2">Hungarian</strain>
    </source>
</reference>
<dbReference type="AlphaFoldDB" id="A0A212C7D8"/>
<organism evidence="2 3">
    <name type="scientific">Cervus elaphus hippelaphus</name>
    <name type="common">European red deer</name>
    <dbReference type="NCBI Taxonomy" id="46360"/>
    <lineage>
        <taxon>Eukaryota</taxon>
        <taxon>Metazoa</taxon>
        <taxon>Chordata</taxon>
        <taxon>Craniata</taxon>
        <taxon>Vertebrata</taxon>
        <taxon>Euteleostomi</taxon>
        <taxon>Mammalia</taxon>
        <taxon>Eutheria</taxon>
        <taxon>Laurasiatheria</taxon>
        <taxon>Artiodactyla</taxon>
        <taxon>Ruminantia</taxon>
        <taxon>Pecora</taxon>
        <taxon>Cervidae</taxon>
        <taxon>Cervinae</taxon>
        <taxon>Cervus</taxon>
    </lineage>
</organism>
<feature type="domain" description="Niemann-Pick C1 N-terminal" evidence="1">
    <location>
        <begin position="1"/>
        <end position="66"/>
    </location>
</feature>
<accession>A0A212C7D8</accession>
<gene>
    <name evidence="2" type="ORF">Celaphus_00017656</name>
</gene>
<evidence type="ECO:0000313" key="3">
    <source>
        <dbReference type="Proteomes" id="UP000242450"/>
    </source>
</evidence>
<dbReference type="GO" id="GO:0015485">
    <property type="term" value="F:cholesterol binding"/>
    <property type="evidence" value="ECO:0007669"/>
    <property type="project" value="TreeGrafter"/>
</dbReference>
<dbReference type="GO" id="GO:0015918">
    <property type="term" value="P:sterol transport"/>
    <property type="evidence" value="ECO:0007669"/>
    <property type="project" value="TreeGrafter"/>
</dbReference>
<dbReference type="GO" id="GO:0030299">
    <property type="term" value="P:intestinal cholesterol absorption"/>
    <property type="evidence" value="ECO:0007669"/>
    <property type="project" value="TreeGrafter"/>
</dbReference>
<evidence type="ECO:0000259" key="1">
    <source>
        <dbReference type="Pfam" id="PF16414"/>
    </source>
</evidence>
<proteinExistence type="predicted"/>
<dbReference type="OrthoDB" id="6510177at2759"/>
<dbReference type="PANTHER" id="PTHR45727:SF2">
    <property type="entry name" value="NPC INTRACELLULAR CHOLESTEROL TRANSPORTER 1"/>
    <property type="match status" value="1"/>
</dbReference>
<protein>
    <submittedName>
        <fullName evidence="2">NPC1</fullName>
    </submittedName>
</protein>
<evidence type="ECO:0000313" key="2">
    <source>
        <dbReference type="EMBL" id="OWK01774.1"/>
    </source>
</evidence>
<dbReference type="InterPro" id="IPR032190">
    <property type="entry name" value="NPC1_N"/>
</dbReference>